<dbReference type="Proteomes" id="UP000179807">
    <property type="component" value="Unassembled WGS sequence"/>
</dbReference>
<evidence type="ECO:0000256" key="2">
    <source>
        <dbReference type="ARBA" id="ARBA00022692"/>
    </source>
</evidence>
<dbReference type="OrthoDB" id="8048523at2759"/>
<evidence type="ECO:0000256" key="6">
    <source>
        <dbReference type="SAM" id="Phobius"/>
    </source>
</evidence>
<feature type="transmembrane region" description="Helical" evidence="6">
    <location>
        <begin position="250"/>
        <end position="273"/>
    </location>
</feature>
<evidence type="ECO:0000256" key="1">
    <source>
        <dbReference type="ARBA" id="ARBA00004141"/>
    </source>
</evidence>
<dbReference type="Pfam" id="PF04193">
    <property type="entry name" value="PQ-loop"/>
    <property type="match status" value="2"/>
</dbReference>
<dbReference type="AlphaFoldDB" id="A0A1J4JKV1"/>
<evidence type="ECO:0000313" key="7">
    <source>
        <dbReference type="EMBL" id="OHS98189.1"/>
    </source>
</evidence>
<dbReference type="GO" id="GO:0098852">
    <property type="term" value="C:lytic vacuole membrane"/>
    <property type="evidence" value="ECO:0007669"/>
    <property type="project" value="UniProtKB-ARBA"/>
</dbReference>
<comment type="subcellular location">
    <subcellularLocation>
        <location evidence="1">Membrane</location>
        <topology evidence="1">Multi-pass membrane protein</topology>
    </subcellularLocation>
</comment>
<dbReference type="EMBL" id="MLAK01001071">
    <property type="protein sequence ID" value="OHS98189.1"/>
    <property type="molecule type" value="Genomic_DNA"/>
</dbReference>
<evidence type="ECO:0000256" key="4">
    <source>
        <dbReference type="ARBA" id="ARBA00023136"/>
    </source>
</evidence>
<gene>
    <name evidence="7" type="ORF">TRFO_09063</name>
</gene>
<evidence type="ECO:0000313" key="8">
    <source>
        <dbReference type="Proteomes" id="UP000179807"/>
    </source>
</evidence>
<dbReference type="Gene3D" id="1.20.1280.290">
    <property type="match status" value="2"/>
</dbReference>
<reference evidence="7" key="1">
    <citation type="submission" date="2016-10" db="EMBL/GenBank/DDBJ databases">
        <authorList>
            <person name="Benchimol M."/>
            <person name="Almeida L.G."/>
            <person name="Vasconcelos A.T."/>
            <person name="Perreira-Neves A."/>
            <person name="Rosa I.A."/>
            <person name="Tasca T."/>
            <person name="Bogo M.R."/>
            <person name="de Souza W."/>
        </authorList>
    </citation>
    <scope>NUCLEOTIDE SEQUENCE [LARGE SCALE GENOMIC DNA]</scope>
    <source>
        <strain evidence="7">K</strain>
    </source>
</reference>
<organism evidence="7 8">
    <name type="scientific">Tritrichomonas foetus</name>
    <dbReference type="NCBI Taxonomy" id="1144522"/>
    <lineage>
        <taxon>Eukaryota</taxon>
        <taxon>Metamonada</taxon>
        <taxon>Parabasalia</taxon>
        <taxon>Tritrichomonadida</taxon>
        <taxon>Tritrichomonadidae</taxon>
        <taxon>Tritrichomonas</taxon>
    </lineage>
</organism>
<dbReference type="RefSeq" id="XP_068351326.1">
    <property type="nucleotide sequence ID" value="XM_068494659.1"/>
</dbReference>
<feature type="compositionally biased region" description="Acidic residues" evidence="5">
    <location>
        <begin position="129"/>
        <end position="140"/>
    </location>
</feature>
<sequence length="296" mass="32912">MCEPGAIAWIKTAFGDCVYDAKDKWSFAIGMLSNLMWVVSSAPQIYQNCVTKKVEGQSPFLFSLLETGNILSLIGVIITKGLVTQIITSALYAFLDGIMFTQYLYYRYCKKTMNSEGESESAAKNSDSKDEEEEGYDIDDKEQKSEIVTEGIQVAGLATGVLMATAEAASTNWKAPYSGNQLIGTLFGWIGGTVYIGSRIPQVIKNFQNRKVIDLSPIYVCFTILGNATYCISVFLRSLENDYLWRQTPFLYGAIGPLTCDVLFLVQMCVYGIENGTQRKESDLSDNSEDRKLEEI</sequence>
<name>A0A1J4JKV1_9EUKA</name>
<dbReference type="GO" id="GO:0015174">
    <property type="term" value="F:basic amino acid transmembrane transporter activity"/>
    <property type="evidence" value="ECO:0007669"/>
    <property type="project" value="UniProtKB-ARBA"/>
</dbReference>
<proteinExistence type="predicted"/>
<feature type="transmembrane region" description="Helical" evidence="6">
    <location>
        <begin position="58"/>
        <end position="78"/>
    </location>
</feature>
<dbReference type="VEuPathDB" id="TrichDB:TRFO_09063"/>
<comment type="caution">
    <text evidence="7">The sequence shown here is derived from an EMBL/GenBank/DDBJ whole genome shotgun (WGS) entry which is preliminary data.</text>
</comment>
<dbReference type="PANTHER" id="PTHR16201">
    <property type="entry name" value="SEVEN TRANSMEMBRANE PROTEIN 1-RELATED"/>
    <property type="match status" value="1"/>
</dbReference>
<dbReference type="InterPro" id="IPR006603">
    <property type="entry name" value="PQ-loop_rpt"/>
</dbReference>
<keyword evidence="8" id="KW-1185">Reference proteome</keyword>
<dbReference type="PANTHER" id="PTHR16201:SF34">
    <property type="entry name" value="LYSOSOMAL AMINO ACID TRANSPORTER 1"/>
    <property type="match status" value="1"/>
</dbReference>
<keyword evidence="2 6" id="KW-0812">Transmembrane</keyword>
<dbReference type="GeneID" id="94829363"/>
<feature type="region of interest" description="Disordered" evidence="5">
    <location>
        <begin position="117"/>
        <end position="140"/>
    </location>
</feature>
<feature type="transmembrane region" description="Helical" evidence="6">
    <location>
        <begin position="218"/>
        <end position="238"/>
    </location>
</feature>
<dbReference type="FunFam" id="1.20.1280.290:FF:000009">
    <property type="entry name" value="PQ loop repeat family protein"/>
    <property type="match status" value="1"/>
</dbReference>
<evidence type="ECO:0000256" key="5">
    <source>
        <dbReference type="SAM" id="MobiDB-lite"/>
    </source>
</evidence>
<dbReference type="InterPro" id="IPR051415">
    <property type="entry name" value="LAAT-1"/>
</dbReference>
<accession>A0A1J4JKV1</accession>
<protein>
    <submittedName>
        <fullName evidence="7">PQ loop repeat family protein</fullName>
    </submittedName>
</protein>
<dbReference type="SMART" id="SM00679">
    <property type="entry name" value="CTNS"/>
    <property type="match status" value="2"/>
</dbReference>
<keyword evidence="3 6" id="KW-1133">Transmembrane helix</keyword>
<evidence type="ECO:0000256" key="3">
    <source>
        <dbReference type="ARBA" id="ARBA00022989"/>
    </source>
</evidence>
<keyword evidence="4 6" id="KW-0472">Membrane</keyword>
<feature type="transmembrane region" description="Helical" evidence="6">
    <location>
        <begin position="84"/>
        <end position="106"/>
    </location>
</feature>